<gene>
    <name evidence="11" type="ORF">CK510_03920</name>
</gene>
<name>A0A2A2TNB0_9CYAN</name>
<dbReference type="AlphaFoldDB" id="A0A2A2TNB0"/>
<evidence type="ECO:0000256" key="7">
    <source>
        <dbReference type="ARBA" id="ARBA00022679"/>
    </source>
</evidence>
<evidence type="ECO:0000256" key="2">
    <source>
        <dbReference type="ARBA" id="ARBA00012687"/>
    </source>
</evidence>
<dbReference type="NCBIfam" id="TIGR00215">
    <property type="entry name" value="lpxB"/>
    <property type="match status" value="1"/>
</dbReference>
<sequence>MRIFISTGEVSGDLQGSLLIAALQRQAITVGLEVDIVALGGDKMLAAGATLLGNTTRISSFGLLEAIPYILPTLQIQRQAIAYLKENPPDIVVLIDYMGPNLAIANYLHRHSPNIPIIYYIAPQVWVSTLTTGDTQKIIDVSDKILAIFPGEARYFEEKKANVTWVGHPLLDRMPEFPSREVARANLGIADDAISVALLPASRPQELKYLMPVIFQTAKLLQEKIPQINFWIPLSLEFYREKIEKALQEYGLQATVISGQQKEVLAAADLAITKCGTVNLELGLLKVPQVVLYRLHPFSYWVAMKILKVKFPFASPVNLMVMKEIVPEFIQERATAENLTQAAIELLLNTERKQQMQANYQEMRENMGEVGVCDRVASEIFKLAKSGK</sequence>
<dbReference type="PANTHER" id="PTHR30372:SF4">
    <property type="entry name" value="LIPID-A-DISACCHARIDE SYNTHASE, MITOCHONDRIAL-RELATED"/>
    <property type="match status" value="1"/>
</dbReference>
<dbReference type="InterPro" id="IPR003835">
    <property type="entry name" value="Glyco_trans_19"/>
</dbReference>
<dbReference type="EMBL" id="NTFS01000025">
    <property type="protein sequence ID" value="PAX60026.1"/>
    <property type="molecule type" value="Genomic_DNA"/>
</dbReference>
<evidence type="ECO:0000256" key="3">
    <source>
        <dbReference type="ARBA" id="ARBA00020902"/>
    </source>
</evidence>
<keyword evidence="12" id="KW-1185">Reference proteome</keyword>
<dbReference type="OrthoDB" id="9801642at2"/>
<evidence type="ECO:0000313" key="12">
    <source>
        <dbReference type="Proteomes" id="UP000218238"/>
    </source>
</evidence>
<keyword evidence="4" id="KW-0444">Lipid biosynthesis</keyword>
<evidence type="ECO:0000256" key="4">
    <source>
        <dbReference type="ARBA" id="ARBA00022516"/>
    </source>
</evidence>
<evidence type="ECO:0000313" key="11">
    <source>
        <dbReference type="EMBL" id="PAX60026.1"/>
    </source>
</evidence>
<accession>A0A2A2TNB0</accession>
<evidence type="ECO:0000256" key="1">
    <source>
        <dbReference type="ARBA" id="ARBA00002056"/>
    </source>
</evidence>
<dbReference type="GO" id="GO:0008915">
    <property type="term" value="F:lipid-A-disaccharide synthase activity"/>
    <property type="evidence" value="ECO:0007669"/>
    <property type="project" value="UniProtKB-UniRule"/>
</dbReference>
<keyword evidence="7" id="KW-0808">Transferase</keyword>
<reference evidence="11 12" key="1">
    <citation type="submission" date="2017-08" db="EMBL/GenBank/DDBJ databases">
        <title>Draft genome sequence of filamentous cyanobacterium Calothrix elsteri CCALA 953.</title>
        <authorList>
            <person name="Gagunashvili A.N."/>
            <person name="Elster J."/>
            <person name="Andresson O.S."/>
        </authorList>
    </citation>
    <scope>NUCLEOTIDE SEQUENCE [LARGE SCALE GENOMIC DNA]</scope>
    <source>
        <strain evidence="11 12">CCALA 953</strain>
    </source>
</reference>
<protein>
    <recommendedName>
        <fullName evidence="3 10">Lipid-A-disaccharide synthase</fullName>
        <ecNumber evidence="2 10">2.4.1.182</ecNumber>
    </recommendedName>
</protein>
<evidence type="ECO:0000256" key="9">
    <source>
        <dbReference type="ARBA" id="ARBA00048975"/>
    </source>
</evidence>
<evidence type="ECO:0000256" key="10">
    <source>
        <dbReference type="NCBIfam" id="TIGR00215"/>
    </source>
</evidence>
<keyword evidence="5" id="KW-0441">Lipid A biosynthesis</keyword>
<dbReference type="EC" id="2.4.1.182" evidence="2 10"/>
<organism evidence="11 12">
    <name type="scientific">Brunnivagina elsteri CCALA 953</name>
    <dbReference type="NCBI Taxonomy" id="987040"/>
    <lineage>
        <taxon>Bacteria</taxon>
        <taxon>Bacillati</taxon>
        <taxon>Cyanobacteriota</taxon>
        <taxon>Cyanophyceae</taxon>
        <taxon>Nostocales</taxon>
        <taxon>Calotrichaceae</taxon>
        <taxon>Brunnivagina</taxon>
    </lineage>
</organism>
<dbReference type="GO" id="GO:0016020">
    <property type="term" value="C:membrane"/>
    <property type="evidence" value="ECO:0007669"/>
    <property type="project" value="GOC"/>
</dbReference>
<evidence type="ECO:0000256" key="8">
    <source>
        <dbReference type="ARBA" id="ARBA00023098"/>
    </source>
</evidence>
<dbReference type="GO" id="GO:0009245">
    <property type="term" value="P:lipid A biosynthetic process"/>
    <property type="evidence" value="ECO:0007669"/>
    <property type="project" value="UniProtKB-UniRule"/>
</dbReference>
<dbReference type="SUPFAM" id="SSF53756">
    <property type="entry name" value="UDP-Glycosyltransferase/glycogen phosphorylase"/>
    <property type="match status" value="1"/>
</dbReference>
<proteinExistence type="predicted"/>
<dbReference type="PANTHER" id="PTHR30372">
    <property type="entry name" value="LIPID-A-DISACCHARIDE SYNTHASE"/>
    <property type="match status" value="1"/>
</dbReference>
<dbReference type="Proteomes" id="UP000218238">
    <property type="component" value="Unassembled WGS sequence"/>
</dbReference>
<keyword evidence="8" id="KW-0443">Lipid metabolism</keyword>
<comment type="caution">
    <text evidence="11">The sequence shown here is derived from an EMBL/GenBank/DDBJ whole genome shotgun (WGS) entry which is preliminary data.</text>
</comment>
<evidence type="ECO:0000256" key="5">
    <source>
        <dbReference type="ARBA" id="ARBA00022556"/>
    </source>
</evidence>
<dbReference type="RefSeq" id="WP_095720449.1">
    <property type="nucleotide sequence ID" value="NZ_NTFS01000025.1"/>
</dbReference>
<comment type="catalytic activity">
    <reaction evidence="9">
        <text>a lipid X + a UDP-2-N,3-O-bis[(3R)-3-hydroxyacyl]-alpha-D-glucosamine = a lipid A disaccharide + UDP + H(+)</text>
        <dbReference type="Rhea" id="RHEA:67828"/>
        <dbReference type="ChEBI" id="CHEBI:15378"/>
        <dbReference type="ChEBI" id="CHEBI:58223"/>
        <dbReference type="ChEBI" id="CHEBI:137748"/>
        <dbReference type="ChEBI" id="CHEBI:176338"/>
        <dbReference type="ChEBI" id="CHEBI:176343"/>
        <dbReference type="EC" id="2.4.1.182"/>
    </reaction>
</comment>
<evidence type="ECO:0000256" key="6">
    <source>
        <dbReference type="ARBA" id="ARBA00022676"/>
    </source>
</evidence>
<dbReference type="GO" id="GO:0005543">
    <property type="term" value="F:phospholipid binding"/>
    <property type="evidence" value="ECO:0007669"/>
    <property type="project" value="TreeGrafter"/>
</dbReference>
<keyword evidence="6" id="KW-0328">Glycosyltransferase</keyword>
<comment type="function">
    <text evidence="1">Condensation of UDP-2,3-diacylglucosamine and 2,3-diacylglucosamine-1-phosphate to form lipid A disaccharide, a precursor of lipid A, a phosphorylated glycolipid that anchors the lipopolysaccharide to the outer membrane of the cell.</text>
</comment>
<dbReference type="Pfam" id="PF02684">
    <property type="entry name" value="LpxB"/>
    <property type="match status" value="1"/>
</dbReference>